<sequence length="293" mass="32277">MNYVLGIDAGGTKTQFTTYDKKGRALFDLHLSAGNIVVDTNRTLAVLRQGIQSVLEHQSGNCIGVLAGIAGIETSGLHHLVQHELQQFQKTKVISDAHLGLINKLEGSDGALIISGTGSVAYGSVDRNFYRVGGWGHLVGDEGSAYALALKCYRHIAQEMDHGSPLSRFSQDFLSFLDMNDPAKAISELYQMNKAEVAQKSLFFSKAHLNDPITHQLLQETADELIEMIRLLLNRMNQTQVKLALAGSVLEKNHFIRESVVARLQDQITEVVLSDSPNTKGAFYFYRKLLSST</sequence>
<dbReference type="Gene3D" id="3.30.420.40">
    <property type="match status" value="2"/>
</dbReference>
<evidence type="ECO:0000259" key="1">
    <source>
        <dbReference type="Pfam" id="PF01869"/>
    </source>
</evidence>
<gene>
    <name evidence="3" type="ORF">EGM181_17080</name>
    <name evidence="2" type="ORF">GTI89_15025</name>
</gene>
<dbReference type="InterPro" id="IPR002731">
    <property type="entry name" value="ATPase_BadF"/>
</dbReference>
<dbReference type="EMBL" id="CP050485">
    <property type="protein sequence ID" value="QOG28862.1"/>
    <property type="molecule type" value="Genomic_DNA"/>
</dbReference>
<dbReference type="InterPro" id="IPR043129">
    <property type="entry name" value="ATPase_NBD"/>
</dbReference>
<dbReference type="InterPro" id="IPR052519">
    <property type="entry name" value="Euk-type_GlcNAc_Kinase"/>
</dbReference>
<dbReference type="EMBL" id="WVTI01000020">
    <property type="protein sequence ID" value="MXS27371.1"/>
    <property type="molecule type" value="Genomic_DNA"/>
</dbReference>
<reference evidence="2 4" key="1">
    <citation type="submission" date="2019-04" db="EMBL/GenBank/DDBJ databases">
        <title>Step-wise assembly of the neonatal virome modulated by breast feeding.</title>
        <authorList>
            <person name="Liang G."/>
            <person name="Bushman F."/>
        </authorList>
    </citation>
    <scope>NUCLEOTIDE SEQUENCE [LARGE SCALE GENOMIC DNA]</scope>
    <source>
        <strain evidence="2 4">E3404</strain>
    </source>
</reference>
<dbReference type="AlphaFoldDB" id="A0A366UBR7"/>
<dbReference type="GO" id="GO:0016301">
    <property type="term" value="F:kinase activity"/>
    <property type="evidence" value="ECO:0007669"/>
    <property type="project" value="UniProtKB-KW"/>
</dbReference>
<accession>A0A366UBR7</accession>
<proteinExistence type="predicted"/>
<reference evidence="3 5" key="2">
    <citation type="submission" date="2020-03" db="EMBL/GenBank/DDBJ databases">
        <title>Characterization of ganglioside-mimicking enterococci.</title>
        <authorList>
            <person name="Patry R.T."/>
            <person name="Nothaft H."/>
            <person name="Bridger R."/>
            <person name="Shajahan A."/>
            <person name="Huynh S."/>
            <person name="Sanchez S."/>
            <person name="Azadi P."/>
            <person name="Cooper K."/>
            <person name="Miller W.G."/>
            <person name="Parker C.T."/>
            <person name="Wells L."/>
            <person name="Szymanski C.M."/>
        </authorList>
    </citation>
    <scope>NUCLEOTIDE SEQUENCE [LARGE SCALE GENOMIC DNA]</scope>
    <source>
        <strain evidence="3 5">EGM181</strain>
    </source>
</reference>
<evidence type="ECO:0000313" key="3">
    <source>
        <dbReference type="EMBL" id="QOG28862.1"/>
    </source>
</evidence>
<keyword evidence="2" id="KW-0418">Kinase</keyword>
<feature type="domain" description="ATPase BadF/BadG/BcrA/BcrD type" evidence="1">
    <location>
        <begin position="5"/>
        <end position="263"/>
    </location>
</feature>
<dbReference type="Proteomes" id="UP000439965">
    <property type="component" value="Unassembled WGS sequence"/>
</dbReference>
<keyword evidence="2" id="KW-0808">Transferase</keyword>
<dbReference type="Pfam" id="PF01869">
    <property type="entry name" value="BcrAD_BadFG"/>
    <property type="match status" value="1"/>
</dbReference>
<evidence type="ECO:0000313" key="4">
    <source>
        <dbReference type="Proteomes" id="UP000439965"/>
    </source>
</evidence>
<organism evidence="2 4">
    <name type="scientific">Enterococcus gallinarum</name>
    <dbReference type="NCBI Taxonomy" id="1353"/>
    <lineage>
        <taxon>Bacteria</taxon>
        <taxon>Bacillati</taxon>
        <taxon>Bacillota</taxon>
        <taxon>Bacilli</taxon>
        <taxon>Lactobacillales</taxon>
        <taxon>Enterococcaceae</taxon>
        <taxon>Enterococcus</taxon>
    </lineage>
</organism>
<protein>
    <submittedName>
        <fullName evidence="2">N-acetylglucosamine kinase</fullName>
    </submittedName>
</protein>
<dbReference type="RefSeq" id="WP_034705499.1">
    <property type="nucleotide sequence ID" value="NZ_CABEIK010000001.1"/>
</dbReference>
<dbReference type="PANTHER" id="PTHR43190">
    <property type="entry name" value="N-ACETYL-D-GLUCOSAMINE KINASE"/>
    <property type="match status" value="1"/>
</dbReference>
<dbReference type="Proteomes" id="UP000516696">
    <property type="component" value="Chromosome"/>
</dbReference>
<name>A0A366UBR7_ENTGA</name>
<dbReference type="SUPFAM" id="SSF53067">
    <property type="entry name" value="Actin-like ATPase domain"/>
    <property type="match status" value="2"/>
</dbReference>
<dbReference type="PANTHER" id="PTHR43190:SF3">
    <property type="entry name" value="N-ACETYL-D-GLUCOSAMINE KINASE"/>
    <property type="match status" value="1"/>
</dbReference>
<evidence type="ECO:0000313" key="2">
    <source>
        <dbReference type="EMBL" id="MXS27371.1"/>
    </source>
</evidence>
<evidence type="ECO:0000313" key="5">
    <source>
        <dbReference type="Proteomes" id="UP000516696"/>
    </source>
</evidence>